<dbReference type="InterPro" id="IPR036874">
    <property type="entry name" value="Carbonic_anhydrase_sf"/>
</dbReference>
<feature type="binding site" evidence="13">
    <location>
        <position position="100"/>
    </location>
    <ligand>
        <name>Zn(2+)</name>
        <dbReference type="ChEBI" id="CHEBI:29105"/>
    </ligand>
</feature>
<dbReference type="InterPro" id="IPR045066">
    <property type="entry name" value="Beta_CA_cladeB"/>
</dbReference>
<feature type="binding site" evidence="13">
    <location>
        <position position="103"/>
    </location>
    <ligand>
        <name>Zn(2+)</name>
        <dbReference type="ChEBI" id="CHEBI:29105"/>
    </ligand>
</feature>
<dbReference type="PANTHER" id="PTHR11002:SF76">
    <property type="entry name" value="CARBONIC ANHYDRASE"/>
    <property type="match status" value="1"/>
</dbReference>
<dbReference type="FunFam" id="3.40.1050.10:FF:000003">
    <property type="entry name" value="Carbonic anhydrase"/>
    <property type="match status" value="1"/>
</dbReference>
<evidence type="ECO:0000256" key="1">
    <source>
        <dbReference type="ARBA" id="ARBA00006217"/>
    </source>
</evidence>
<dbReference type="EMBL" id="JHEG04000002">
    <property type="protein sequence ID" value="KAF3884008.1"/>
    <property type="molecule type" value="Genomic_DNA"/>
</dbReference>
<dbReference type="Proteomes" id="UP000029738">
    <property type="component" value="Unassembled WGS sequence"/>
</dbReference>
<evidence type="ECO:0000256" key="10">
    <source>
        <dbReference type="ARBA" id="ARBA00024446"/>
    </source>
</evidence>
<dbReference type="InterPro" id="IPR001765">
    <property type="entry name" value="Carbonic_anhydrase"/>
</dbReference>
<dbReference type="OrthoDB" id="9797527at2"/>
<dbReference type="InterPro" id="IPR015892">
    <property type="entry name" value="Carbonic_anhydrase_CS"/>
</dbReference>
<dbReference type="GO" id="GO:0004089">
    <property type="term" value="F:carbonate dehydratase activity"/>
    <property type="evidence" value="ECO:0007669"/>
    <property type="project" value="UniProtKB-UniRule"/>
</dbReference>
<evidence type="ECO:0000256" key="11">
    <source>
        <dbReference type="ARBA" id="ARBA00031969"/>
    </source>
</evidence>
<evidence type="ECO:0000313" key="15">
    <source>
        <dbReference type="EMBL" id="KAF3884008.1"/>
    </source>
</evidence>
<evidence type="ECO:0000256" key="14">
    <source>
        <dbReference type="RuleBase" id="RU003956"/>
    </source>
</evidence>
<evidence type="ECO:0000256" key="2">
    <source>
        <dbReference type="ARBA" id="ARBA00012925"/>
    </source>
</evidence>
<dbReference type="AlphaFoldDB" id="A0A0C1N7A1"/>
<dbReference type="SUPFAM" id="SSF53056">
    <property type="entry name" value="beta-carbonic anhydrase, cab"/>
    <property type="match status" value="1"/>
</dbReference>
<sequence>MPIKRIIKGLNEFQTNYFTIHQEMFRQLSQGQTPEILFITCSDSRIDPNLLTQTKPGELFIIRNLGNIIPTHGSYNNSEGAGIEYAVSALNIKHVIVCGHSHCGSMKALLQLNTLSDEMPLVYSWLKQHAESTRRLLRENYKDYDGEALLKIAVEENVLTQIENLETYPVIRSKLHAGKLSLHAWVYEIETGQIVAYDANNRKFVPLCSDAFPVPDPLACLQTG</sequence>
<evidence type="ECO:0000256" key="13">
    <source>
        <dbReference type="PIRSR" id="PIRSR601765-1"/>
    </source>
</evidence>
<dbReference type="Gene3D" id="3.40.1050.10">
    <property type="entry name" value="Carbonic anhydrase"/>
    <property type="match status" value="1"/>
</dbReference>
<dbReference type="EMBL" id="JHEG02000058">
    <property type="protein sequence ID" value="KIE08426.1"/>
    <property type="molecule type" value="Genomic_DNA"/>
</dbReference>
<dbReference type="CDD" id="cd00884">
    <property type="entry name" value="beta_CA_cladeB"/>
    <property type="match status" value="1"/>
</dbReference>
<comment type="caution">
    <text evidence="16">The sequence shown here is derived from an EMBL/GenBank/DDBJ whole genome shotgun (WGS) entry which is preliminary data.</text>
</comment>
<comment type="function">
    <text evidence="14">Reversible hydration of carbon dioxide.</text>
</comment>
<dbReference type="GO" id="GO:0031470">
    <property type="term" value="C:carboxysome"/>
    <property type="evidence" value="ECO:0007669"/>
    <property type="project" value="UniProtKB-SubCell"/>
</dbReference>
<dbReference type="PANTHER" id="PTHR11002">
    <property type="entry name" value="CARBONIC ANHYDRASE"/>
    <property type="match status" value="1"/>
</dbReference>
<reference evidence="16" key="1">
    <citation type="journal article" date="2015" name="Genome Announc.">
        <title>Draft Genome Sequence of Tolypothrix boutellei Strain VB521301.</title>
        <authorList>
            <person name="Chandrababunaidu M.M."/>
            <person name="Singh D."/>
            <person name="Sen D."/>
            <person name="Bhan S."/>
            <person name="Das S."/>
            <person name="Gupta A."/>
            <person name="Adhikary S.P."/>
            <person name="Tripathy S."/>
        </authorList>
    </citation>
    <scope>NUCLEOTIDE SEQUENCE</scope>
    <source>
        <strain evidence="16">VB521301</strain>
    </source>
</reference>
<evidence type="ECO:0000256" key="9">
    <source>
        <dbReference type="ARBA" id="ARBA00023669"/>
    </source>
</evidence>
<keyword evidence="9" id="KW-1282">Carboxysome</keyword>
<keyword evidence="17" id="KW-1185">Reference proteome</keyword>
<evidence type="ECO:0000256" key="8">
    <source>
        <dbReference type="ARBA" id="ARBA00023587"/>
    </source>
</evidence>
<dbReference type="GO" id="GO:0015976">
    <property type="term" value="P:carbon utilization"/>
    <property type="evidence" value="ECO:0007669"/>
    <property type="project" value="InterPro"/>
</dbReference>
<comment type="similarity">
    <text evidence="1 14">Belongs to the beta-class carbonic anhydrase family.</text>
</comment>
<protein>
    <recommendedName>
        <fullName evidence="3 14">Carbonic anhydrase</fullName>
        <ecNumber evidence="2 14">4.2.1.1</ecNumber>
    </recommendedName>
    <alternativeName>
        <fullName evidence="11 14">Carbonate dehydratase</fullName>
    </alternativeName>
</protein>
<dbReference type="GO" id="GO:0015977">
    <property type="term" value="P:carbon fixation"/>
    <property type="evidence" value="ECO:0007669"/>
    <property type="project" value="UniProtKB-KW"/>
</dbReference>
<dbReference type="PROSITE" id="PS00705">
    <property type="entry name" value="PROK_CO2_ANHYDRASE_2"/>
    <property type="match status" value="1"/>
</dbReference>
<evidence type="ECO:0000313" key="17">
    <source>
        <dbReference type="Proteomes" id="UP000029738"/>
    </source>
</evidence>
<dbReference type="RefSeq" id="WP_038080831.1">
    <property type="nucleotide sequence ID" value="NZ_JHEG04000002.1"/>
</dbReference>
<gene>
    <name evidence="16" type="ORF">DA73_0227990</name>
    <name evidence="15" type="ORF">DA73_0400039190</name>
</gene>
<name>A0A0C1N7A1_9CYAN</name>
<evidence type="ECO:0000256" key="4">
    <source>
        <dbReference type="ARBA" id="ARBA00022723"/>
    </source>
</evidence>
<reference evidence="15" key="2">
    <citation type="submission" date="2019-11" db="EMBL/GenBank/DDBJ databases">
        <title>Improved Assembly of Tolypothrix boutellei genome.</title>
        <authorList>
            <person name="Sarangi A.N."/>
            <person name="Mukherjee M."/>
            <person name="Ghosh S."/>
            <person name="Singh D."/>
            <person name="Das A."/>
            <person name="Kant S."/>
            <person name="Prusty A."/>
            <person name="Tripathy S."/>
        </authorList>
    </citation>
    <scope>NUCLEOTIDE SEQUENCE</scope>
    <source>
        <strain evidence="15">VB521301</strain>
    </source>
</reference>
<comment type="cofactor">
    <cofactor evidence="13">
        <name>Zn(2+)</name>
        <dbReference type="ChEBI" id="CHEBI:29105"/>
    </cofactor>
    <text evidence="13">Binds 1 zinc ion per subunit.</text>
</comment>
<keyword evidence="4 13" id="KW-0479">Metal-binding</keyword>
<keyword evidence="6 14" id="KW-0456">Lyase</keyword>
<dbReference type="PROSITE" id="PS00704">
    <property type="entry name" value="PROK_CO2_ANHYDRASE_1"/>
    <property type="match status" value="1"/>
</dbReference>
<evidence type="ECO:0000313" key="16">
    <source>
        <dbReference type="EMBL" id="KIE08426.1"/>
    </source>
</evidence>
<accession>A0A0C1N7A1</accession>
<dbReference type="Pfam" id="PF00484">
    <property type="entry name" value="Pro_CA"/>
    <property type="match status" value="1"/>
</dbReference>
<evidence type="ECO:0000256" key="12">
    <source>
        <dbReference type="ARBA" id="ARBA00048348"/>
    </source>
</evidence>
<comment type="catalytic activity">
    <reaction evidence="12 14">
        <text>hydrogencarbonate + H(+) = CO2 + H2O</text>
        <dbReference type="Rhea" id="RHEA:10748"/>
        <dbReference type="ChEBI" id="CHEBI:15377"/>
        <dbReference type="ChEBI" id="CHEBI:15378"/>
        <dbReference type="ChEBI" id="CHEBI:16526"/>
        <dbReference type="ChEBI" id="CHEBI:17544"/>
        <dbReference type="EC" id="4.2.1.1"/>
    </reaction>
</comment>
<keyword evidence="5 13" id="KW-0862">Zinc</keyword>
<comment type="subcellular location">
    <subcellularLocation>
        <location evidence="8">Carboxysome</location>
    </subcellularLocation>
</comment>
<proteinExistence type="inferred from homology"/>
<evidence type="ECO:0000256" key="3">
    <source>
        <dbReference type="ARBA" id="ARBA00014628"/>
    </source>
</evidence>
<keyword evidence="10" id="KW-1283">Bacterial microcompartment</keyword>
<feature type="binding site" evidence="13">
    <location>
        <position position="41"/>
    </location>
    <ligand>
        <name>Zn(2+)</name>
        <dbReference type="ChEBI" id="CHEBI:29105"/>
    </ligand>
</feature>
<dbReference type="GO" id="GO:0008270">
    <property type="term" value="F:zinc ion binding"/>
    <property type="evidence" value="ECO:0007669"/>
    <property type="project" value="UniProtKB-UniRule"/>
</dbReference>
<evidence type="ECO:0000256" key="5">
    <source>
        <dbReference type="ARBA" id="ARBA00022833"/>
    </source>
</evidence>
<organism evidence="16">
    <name type="scientific">Tolypothrix bouteillei VB521301</name>
    <dbReference type="NCBI Taxonomy" id="1479485"/>
    <lineage>
        <taxon>Bacteria</taxon>
        <taxon>Bacillati</taxon>
        <taxon>Cyanobacteriota</taxon>
        <taxon>Cyanophyceae</taxon>
        <taxon>Nostocales</taxon>
        <taxon>Tolypothrichaceae</taxon>
        <taxon>Tolypothrix</taxon>
    </lineage>
</organism>
<dbReference type="STRING" id="1479485.DA73_0227990"/>
<dbReference type="EC" id="4.2.1.1" evidence="2 14"/>
<feature type="binding site" evidence="13">
    <location>
        <position position="43"/>
    </location>
    <ligand>
        <name>Zn(2+)</name>
        <dbReference type="ChEBI" id="CHEBI:29105"/>
    </ligand>
</feature>
<evidence type="ECO:0000256" key="7">
    <source>
        <dbReference type="ARBA" id="ARBA00023300"/>
    </source>
</evidence>
<evidence type="ECO:0000256" key="6">
    <source>
        <dbReference type="ARBA" id="ARBA00023239"/>
    </source>
</evidence>
<keyword evidence="7" id="KW-0120">Carbon dioxide fixation</keyword>
<dbReference type="SMART" id="SM00947">
    <property type="entry name" value="Pro_CA"/>
    <property type="match status" value="1"/>
</dbReference>